<accession>A0A0B1ZKX5</accession>
<dbReference type="Pfam" id="PF00355">
    <property type="entry name" value="Rieske"/>
    <property type="match status" value="1"/>
</dbReference>
<dbReference type="Gene3D" id="2.102.10.10">
    <property type="entry name" value="Rieske [2Fe-2S] iron-sulphur domain"/>
    <property type="match status" value="1"/>
</dbReference>
<comment type="caution">
    <text evidence="6">The sequence shown here is derived from an EMBL/GenBank/DDBJ whole genome shotgun (WGS) entry which is preliminary data.</text>
</comment>
<evidence type="ECO:0000313" key="6">
    <source>
        <dbReference type="EMBL" id="KHK91196.1"/>
    </source>
</evidence>
<keyword evidence="3" id="KW-0408">Iron</keyword>
<dbReference type="InterPro" id="IPR036922">
    <property type="entry name" value="Rieske_2Fe-2S_sf"/>
</dbReference>
<dbReference type="PROSITE" id="PS51296">
    <property type="entry name" value="RIESKE"/>
    <property type="match status" value="1"/>
</dbReference>
<dbReference type="InterPro" id="IPR017941">
    <property type="entry name" value="Rieske_2Fe-2S"/>
</dbReference>
<organism evidence="6 7">
    <name type="scientific">Novosphingobium malaysiense</name>
    <dbReference type="NCBI Taxonomy" id="1348853"/>
    <lineage>
        <taxon>Bacteria</taxon>
        <taxon>Pseudomonadati</taxon>
        <taxon>Pseudomonadota</taxon>
        <taxon>Alphaproteobacteria</taxon>
        <taxon>Sphingomonadales</taxon>
        <taxon>Sphingomonadaceae</taxon>
        <taxon>Novosphingobium</taxon>
    </lineage>
</organism>
<dbReference type="EMBL" id="JTDI01000003">
    <property type="protein sequence ID" value="KHK91196.1"/>
    <property type="molecule type" value="Genomic_DNA"/>
</dbReference>
<keyword evidence="7" id="KW-1185">Reference proteome</keyword>
<dbReference type="PANTHER" id="PTHR21496:SF23">
    <property type="entry name" value="3-PHENYLPROPIONATE_CINNAMIC ACID DIOXYGENASE FERREDOXIN SUBUNIT"/>
    <property type="match status" value="1"/>
</dbReference>
<keyword evidence="1" id="KW-0001">2Fe-2S</keyword>
<keyword evidence="4" id="KW-0411">Iron-sulfur</keyword>
<evidence type="ECO:0000313" key="7">
    <source>
        <dbReference type="Proteomes" id="UP000031057"/>
    </source>
</evidence>
<dbReference type="AlphaFoldDB" id="A0A0B1ZKX5"/>
<proteinExistence type="predicted"/>
<protein>
    <submittedName>
        <fullName evidence="6">(2Fe-2S)-binding protein</fullName>
    </submittedName>
</protein>
<gene>
    <name evidence="6" type="ORF">LK12_09830</name>
</gene>
<dbReference type="Proteomes" id="UP000031057">
    <property type="component" value="Unassembled WGS sequence"/>
</dbReference>
<evidence type="ECO:0000256" key="1">
    <source>
        <dbReference type="ARBA" id="ARBA00022714"/>
    </source>
</evidence>
<dbReference type="RefSeq" id="WP_039282930.1">
    <property type="nucleotide sequence ID" value="NZ_JTDI01000003.1"/>
</dbReference>
<dbReference type="STRING" id="1348853.LK12_09830"/>
<dbReference type="SUPFAM" id="SSF50022">
    <property type="entry name" value="ISP domain"/>
    <property type="match status" value="1"/>
</dbReference>
<dbReference type="CDD" id="cd03528">
    <property type="entry name" value="Rieske_RO_ferredoxin"/>
    <property type="match status" value="1"/>
</dbReference>
<dbReference type="GO" id="GO:0046872">
    <property type="term" value="F:metal ion binding"/>
    <property type="evidence" value="ECO:0007669"/>
    <property type="project" value="UniProtKB-KW"/>
</dbReference>
<evidence type="ECO:0000259" key="5">
    <source>
        <dbReference type="PROSITE" id="PS51296"/>
    </source>
</evidence>
<reference evidence="6 7" key="1">
    <citation type="submission" date="2014-10" db="EMBL/GenBank/DDBJ databases">
        <title>Genome sequence of Novosphingobium malaysiense MUSC 273(T).</title>
        <authorList>
            <person name="Lee L.-H."/>
        </authorList>
    </citation>
    <scope>NUCLEOTIDE SEQUENCE [LARGE SCALE GENOMIC DNA]</scope>
    <source>
        <strain evidence="6 7">MUSC 273</strain>
    </source>
</reference>
<sequence length="104" mass="11256">MSEKTFVAVAKVDEVPPGGKKVVDVNGTSVILVNSKDKLFAVRNLCSHAYETLECGRVRAGWISCPVHGARFDLETGNPMNPPATLPIETYELRVEGDTIEVAV</sequence>
<name>A0A0B1ZKX5_9SPHN</name>
<evidence type="ECO:0000256" key="2">
    <source>
        <dbReference type="ARBA" id="ARBA00022723"/>
    </source>
</evidence>
<dbReference type="GO" id="GO:0051537">
    <property type="term" value="F:2 iron, 2 sulfur cluster binding"/>
    <property type="evidence" value="ECO:0007669"/>
    <property type="project" value="UniProtKB-KW"/>
</dbReference>
<evidence type="ECO:0000256" key="4">
    <source>
        <dbReference type="ARBA" id="ARBA00023014"/>
    </source>
</evidence>
<keyword evidence="2" id="KW-0479">Metal-binding</keyword>
<feature type="domain" description="Rieske" evidence="5">
    <location>
        <begin position="7"/>
        <end position="102"/>
    </location>
</feature>
<evidence type="ECO:0000256" key="3">
    <source>
        <dbReference type="ARBA" id="ARBA00023004"/>
    </source>
</evidence>
<dbReference type="OrthoDB" id="9800167at2"/>
<dbReference type="PANTHER" id="PTHR21496">
    <property type="entry name" value="FERREDOXIN-RELATED"/>
    <property type="match status" value="1"/>
</dbReference>